<dbReference type="GO" id="GO:0004497">
    <property type="term" value="F:monooxygenase activity"/>
    <property type="evidence" value="ECO:0007669"/>
    <property type="project" value="UniProtKB-KW"/>
</dbReference>
<dbReference type="HOGENOM" id="CLU_009665_19_1_1"/>
<dbReference type="RefSeq" id="XP_040627336.1">
    <property type="nucleotide sequence ID" value="XM_040773203.1"/>
</dbReference>
<accession>M5FVR4</accession>
<keyword evidence="4" id="KW-0560">Oxidoreductase</keyword>
<dbReference type="SUPFAM" id="SSF51905">
    <property type="entry name" value="FAD/NAD(P)-binding domain"/>
    <property type="match status" value="1"/>
</dbReference>
<name>M5FVR4_DACPD</name>
<dbReference type="GO" id="GO:0071949">
    <property type="term" value="F:FAD binding"/>
    <property type="evidence" value="ECO:0007669"/>
    <property type="project" value="InterPro"/>
</dbReference>
<dbReference type="InterPro" id="IPR036188">
    <property type="entry name" value="FAD/NAD-bd_sf"/>
</dbReference>
<dbReference type="InterPro" id="IPR002938">
    <property type="entry name" value="FAD-bd"/>
</dbReference>
<dbReference type="OMA" id="SCHPHLP"/>
<dbReference type="EMBL" id="JH795867">
    <property type="protein sequence ID" value="EJU00439.1"/>
    <property type="molecule type" value="Genomic_DNA"/>
</dbReference>
<keyword evidence="5 7" id="KW-0503">Monooxygenase</keyword>
<dbReference type="OrthoDB" id="9993796at2759"/>
<evidence type="ECO:0000256" key="2">
    <source>
        <dbReference type="ARBA" id="ARBA00022630"/>
    </source>
</evidence>
<dbReference type="PANTHER" id="PTHR13789">
    <property type="entry name" value="MONOOXYGENASE"/>
    <property type="match status" value="1"/>
</dbReference>
<organism evidence="7 8">
    <name type="scientific">Dacryopinax primogenitus (strain DJM 731)</name>
    <name type="common">Brown rot fungus</name>
    <dbReference type="NCBI Taxonomy" id="1858805"/>
    <lineage>
        <taxon>Eukaryota</taxon>
        <taxon>Fungi</taxon>
        <taxon>Dikarya</taxon>
        <taxon>Basidiomycota</taxon>
        <taxon>Agaricomycotina</taxon>
        <taxon>Dacrymycetes</taxon>
        <taxon>Dacrymycetales</taxon>
        <taxon>Dacrymycetaceae</taxon>
        <taxon>Dacryopinax</taxon>
    </lineage>
</organism>
<dbReference type="STRING" id="1858805.M5FVR4"/>
<reference evidence="7 8" key="1">
    <citation type="journal article" date="2012" name="Science">
        <title>The Paleozoic origin of enzymatic lignin decomposition reconstructed from 31 fungal genomes.</title>
        <authorList>
            <person name="Floudas D."/>
            <person name="Binder M."/>
            <person name="Riley R."/>
            <person name="Barry K."/>
            <person name="Blanchette R.A."/>
            <person name="Henrissat B."/>
            <person name="Martinez A.T."/>
            <person name="Otillar R."/>
            <person name="Spatafora J.W."/>
            <person name="Yadav J.S."/>
            <person name="Aerts A."/>
            <person name="Benoit I."/>
            <person name="Boyd A."/>
            <person name="Carlson A."/>
            <person name="Copeland A."/>
            <person name="Coutinho P.M."/>
            <person name="de Vries R.P."/>
            <person name="Ferreira P."/>
            <person name="Findley K."/>
            <person name="Foster B."/>
            <person name="Gaskell J."/>
            <person name="Glotzer D."/>
            <person name="Gorecki P."/>
            <person name="Heitman J."/>
            <person name="Hesse C."/>
            <person name="Hori C."/>
            <person name="Igarashi K."/>
            <person name="Jurgens J.A."/>
            <person name="Kallen N."/>
            <person name="Kersten P."/>
            <person name="Kohler A."/>
            <person name="Kuees U."/>
            <person name="Kumar T.K.A."/>
            <person name="Kuo A."/>
            <person name="LaButti K."/>
            <person name="Larrondo L.F."/>
            <person name="Lindquist E."/>
            <person name="Ling A."/>
            <person name="Lombard V."/>
            <person name="Lucas S."/>
            <person name="Lundell T."/>
            <person name="Martin R."/>
            <person name="McLaughlin D.J."/>
            <person name="Morgenstern I."/>
            <person name="Morin E."/>
            <person name="Murat C."/>
            <person name="Nagy L.G."/>
            <person name="Nolan M."/>
            <person name="Ohm R.A."/>
            <person name="Patyshakuliyeva A."/>
            <person name="Rokas A."/>
            <person name="Ruiz-Duenas F.J."/>
            <person name="Sabat G."/>
            <person name="Salamov A."/>
            <person name="Samejima M."/>
            <person name="Schmutz J."/>
            <person name="Slot J.C."/>
            <person name="St John F."/>
            <person name="Stenlid J."/>
            <person name="Sun H."/>
            <person name="Sun S."/>
            <person name="Syed K."/>
            <person name="Tsang A."/>
            <person name="Wiebenga A."/>
            <person name="Young D."/>
            <person name="Pisabarro A."/>
            <person name="Eastwood D.C."/>
            <person name="Martin F."/>
            <person name="Cullen D."/>
            <person name="Grigoriev I.V."/>
            <person name="Hibbett D.S."/>
        </authorList>
    </citation>
    <scope>NUCLEOTIDE SEQUENCE [LARGE SCALE GENOMIC DNA]</scope>
    <source>
        <strain evidence="7 8">DJM-731 SS1</strain>
    </source>
</reference>
<evidence type="ECO:0000313" key="8">
    <source>
        <dbReference type="Proteomes" id="UP000030653"/>
    </source>
</evidence>
<evidence type="ECO:0000256" key="1">
    <source>
        <dbReference type="ARBA" id="ARBA00007992"/>
    </source>
</evidence>
<keyword evidence="3" id="KW-0274">FAD</keyword>
<evidence type="ECO:0000256" key="3">
    <source>
        <dbReference type="ARBA" id="ARBA00022827"/>
    </source>
</evidence>
<evidence type="ECO:0000259" key="6">
    <source>
        <dbReference type="Pfam" id="PF01494"/>
    </source>
</evidence>
<comment type="similarity">
    <text evidence="1">Belongs to the paxM FAD-dependent monooxygenase family.</text>
</comment>
<dbReference type="PANTHER" id="PTHR13789:SF236">
    <property type="entry name" value="MONOOXYGENASE, PUTATIVE (AFU_ORTHOLOGUE AFUA_6G12060)-RELATED"/>
    <property type="match status" value="1"/>
</dbReference>
<dbReference type="SUPFAM" id="SSF54373">
    <property type="entry name" value="FAD-linked reductases, C-terminal domain"/>
    <property type="match status" value="1"/>
</dbReference>
<protein>
    <submittedName>
        <fullName evidence="7">Monooxygenase</fullName>
    </submittedName>
</protein>
<dbReference type="GeneID" id="63688265"/>
<dbReference type="Pfam" id="PF01494">
    <property type="entry name" value="FAD_binding_3"/>
    <property type="match status" value="1"/>
</dbReference>
<evidence type="ECO:0000313" key="7">
    <source>
        <dbReference type="EMBL" id="EJU00439.1"/>
    </source>
</evidence>
<evidence type="ECO:0000256" key="5">
    <source>
        <dbReference type="ARBA" id="ARBA00023033"/>
    </source>
</evidence>
<dbReference type="Gene3D" id="3.50.50.60">
    <property type="entry name" value="FAD/NAD(P)-binding domain"/>
    <property type="match status" value="1"/>
</dbReference>
<dbReference type="PRINTS" id="PR00420">
    <property type="entry name" value="RNGMNOXGNASE"/>
</dbReference>
<keyword evidence="8" id="KW-1185">Reference proteome</keyword>
<gene>
    <name evidence="7" type="ORF">DACRYDRAFT_23328</name>
</gene>
<feature type="domain" description="FAD-binding" evidence="6">
    <location>
        <begin position="36"/>
        <end position="373"/>
    </location>
</feature>
<keyword evidence="2" id="KW-0285">Flavoprotein</keyword>
<proteinExistence type="inferred from homology"/>
<dbReference type="Proteomes" id="UP000030653">
    <property type="component" value="Unassembled WGS sequence"/>
</dbReference>
<dbReference type="InterPro" id="IPR050493">
    <property type="entry name" value="FAD-dep_Monooxygenase_BioMet"/>
</dbReference>
<evidence type="ECO:0000256" key="4">
    <source>
        <dbReference type="ARBA" id="ARBA00023002"/>
    </source>
</evidence>
<sequence>MEIITDGIDINNGSLDPLPIVAEMPEVDPRTGTDKLKVIIVGAGLGGCACAMAMHYAGFEVVVYEKIKKFLRLGDSLGLGENALRLLDRWGCLDKIVSIGNKSPVFHMRRYDTGEILATQRLLDMAGYIGHRGDYHQAFIDRVMELGIPIHMGTNVARYNEDDPSVTLDSGERVQADIVIGADGIKSMCRELVLGFTDKPKSSGYACYRAYMPGSKLKNDPYAKRLVEKDCMNVWIGPDLHIVQNTCKDGEEFNWIITHKDEADILESWSQPGDPKEAVKLVADWDPTIVNAMKLTDTCLDWKIVYREPLPTWVSKSGKVCLLGDAAHPHLPTSAQGASQAVEDSACLAVCLQLAGTGNVRLATLTYERLRYARVLKTQKTGEDLRIRWHNALKKVQAGEKIDPQSIEMRNAWIYPHDAEKDARDRWPAVSTQIQRELEVGNVIHPTDLLGPDRYDIPQISDEEKAEIDKIVVEMVRNYPPSYTGLERGVTVPIVSPVA</sequence>
<dbReference type="AlphaFoldDB" id="M5FVR4"/>